<comment type="cofactor">
    <cofactor evidence="18">
        <name>[2Fe-2S] cluster</name>
        <dbReference type="ChEBI" id="CHEBI:190135"/>
    </cofactor>
    <text evidence="18">Binds 2 [2Fe-2S] clusters.</text>
</comment>
<dbReference type="Pfam" id="PF02738">
    <property type="entry name" value="MoCoBD_1"/>
    <property type="match status" value="1"/>
</dbReference>
<dbReference type="PIRSF" id="PIRSF000127">
    <property type="entry name" value="Xanthine_DH"/>
    <property type="match status" value="1"/>
</dbReference>
<evidence type="ECO:0000259" key="20">
    <source>
        <dbReference type="PROSITE" id="PS51387"/>
    </source>
</evidence>
<feature type="binding site" evidence="18">
    <location>
        <position position="52"/>
    </location>
    <ligand>
        <name>[2Fe-2S] cluster</name>
        <dbReference type="ChEBI" id="CHEBI:190135"/>
        <label>1</label>
    </ligand>
</feature>
<dbReference type="InterPro" id="IPR002888">
    <property type="entry name" value="2Fe-2S-bd"/>
</dbReference>
<dbReference type="SUPFAM" id="SSF56003">
    <property type="entry name" value="Molybdenum cofactor-binding domain"/>
    <property type="match status" value="1"/>
</dbReference>
<evidence type="ECO:0000256" key="18">
    <source>
        <dbReference type="PIRSR" id="PIRSR000127-3"/>
    </source>
</evidence>
<evidence type="ECO:0000313" key="22">
    <source>
        <dbReference type="Proteomes" id="UP000663760"/>
    </source>
</evidence>
<feature type="active site" description="Proton acceptor" evidence="16">
    <location>
        <position position="1327"/>
    </location>
</feature>
<dbReference type="Pfam" id="PF01799">
    <property type="entry name" value="Fer2_2"/>
    <property type="match status" value="1"/>
</dbReference>
<evidence type="ECO:0000256" key="10">
    <source>
        <dbReference type="ARBA" id="ARBA00023004"/>
    </source>
</evidence>
<dbReference type="PROSITE" id="PS51387">
    <property type="entry name" value="FAD_PCMH"/>
    <property type="match status" value="1"/>
</dbReference>
<dbReference type="InterPro" id="IPR002346">
    <property type="entry name" value="Mopterin_DH_FAD-bd"/>
</dbReference>
<protein>
    <submittedName>
        <fullName evidence="21">Uncharacterized protein</fullName>
    </submittedName>
</protein>
<feature type="binding site" evidence="18">
    <location>
        <position position="82"/>
    </location>
    <ligand>
        <name>[2Fe-2S] cluster</name>
        <dbReference type="ChEBI" id="CHEBI:190135"/>
        <label>1</label>
    </ligand>
</feature>
<feature type="binding site" evidence="17">
    <location>
        <position position="425"/>
    </location>
    <ligand>
        <name>FAD</name>
        <dbReference type="ChEBI" id="CHEBI:57692"/>
    </ligand>
</feature>
<keyword evidence="10 18" id="KW-0408">Iron</keyword>
<feature type="binding site" evidence="18">
    <location>
        <position position="975"/>
    </location>
    <ligand>
        <name>Mo-molybdopterin</name>
        <dbReference type="ChEBI" id="CHEBI:71302"/>
    </ligand>
    <ligandPart>
        <name>Mo</name>
        <dbReference type="ChEBI" id="CHEBI:28685"/>
    </ligandPart>
</feature>
<evidence type="ECO:0000256" key="16">
    <source>
        <dbReference type="PIRSR" id="PIRSR000127-1"/>
    </source>
</evidence>
<dbReference type="InterPro" id="IPR046867">
    <property type="entry name" value="AldOxase/xan_DH_MoCoBD2"/>
</dbReference>
<organism evidence="21 22">
    <name type="scientific">Spirodela intermedia</name>
    <name type="common">Intermediate duckweed</name>
    <dbReference type="NCBI Taxonomy" id="51605"/>
    <lineage>
        <taxon>Eukaryota</taxon>
        <taxon>Viridiplantae</taxon>
        <taxon>Streptophyta</taxon>
        <taxon>Embryophyta</taxon>
        <taxon>Tracheophyta</taxon>
        <taxon>Spermatophyta</taxon>
        <taxon>Magnoliopsida</taxon>
        <taxon>Liliopsida</taxon>
        <taxon>Araceae</taxon>
        <taxon>Lemnoideae</taxon>
        <taxon>Spirodela</taxon>
    </lineage>
</organism>
<feature type="domain" description="FAD-binding PCMH-type" evidence="20">
    <location>
        <begin position="255"/>
        <end position="435"/>
    </location>
</feature>
<dbReference type="InterPro" id="IPR016166">
    <property type="entry name" value="FAD-bd_PCMH"/>
</dbReference>
<accession>A0A7I8JWG5</accession>
<feature type="binding site" evidence="18">
    <location>
        <position position="57"/>
    </location>
    <ligand>
        <name>[2Fe-2S] cluster</name>
        <dbReference type="ChEBI" id="CHEBI:190135"/>
        <label>1</label>
    </ligand>
</feature>
<dbReference type="SMART" id="SM01008">
    <property type="entry name" value="Ald_Xan_dh_C"/>
    <property type="match status" value="1"/>
</dbReference>
<dbReference type="Gene3D" id="3.30.365.10">
    <property type="entry name" value="Aldehyde oxidase/xanthine dehydrogenase, molybdopterin binding domain"/>
    <property type="match status" value="4"/>
</dbReference>
<keyword evidence="22" id="KW-1185">Reference proteome</keyword>
<dbReference type="InterPro" id="IPR036318">
    <property type="entry name" value="FAD-bd_PCMH-like_sf"/>
</dbReference>
<reference evidence="21" key="1">
    <citation type="submission" date="2020-02" db="EMBL/GenBank/DDBJ databases">
        <authorList>
            <person name="Scholz U."/>
            <person name="Mascher M."/>
            <person name="Fiebig A."/>
        </authorList>
    </citation>
    <scope>NUCLEOTIDE SEQUENCE</scope>
</reference>
<dbReference type="Gene3D" id="3.10.20.30">
    <property type="match status" value="1"/>
</dbReference>
<dbReference type="SMART" id="SM01092">
    <property type="entry name" value="CO_deh_flav_C"/>
    <property type="match status" value="1"/>
</dbReference>
<feature type="binding site" evidence="18">
    <location>
        <position position="862"/>
    </location>
    <ligand>
        <name>Mo-molybdopterin</name>
        <dbReference type="ChEBI" id="CHEBI:71302"/>
    </ligand>
    <ligandPart>
        <name>Mo</name>
        <dbReference type="ChEBI" id="CHEBI:28685"/>
    </ligandPart>
</feature>
<dbReference type="PANTHER" id="PTHR11908:SF132">
    <property type="entry name" value="ALDEHYDE OXIDASE 1-RELATED"/>
    <property type="match status" value="1"/>
</dbReference>
<dbReference type="InterPro" id="IPR006058">
    <property type="entry name" value="2Fe2S_fd_BS"/>
</dbReference>
<dbReference type="SUPFAM" id="SSF47741">
    <property type="entry name" value="CO dehydrogenase ISP C-domain like"/>
    <property type="match status" value="1"/>
</dbReference>
<dbReference type="InterPro" id="IPR016208">
    <property type="entry name" value="Ald_Oxase/xanthine_DH-like"/>
</dbReference>
<keyword evidence="4" id="KW-0285">Flavoprotein</keyword>
<evidence type="ECO:0000256" key="6">
    <source>
        <dbReference type="ARBA" id="ARBA00022723"/>
    </source>
</evidence>
<evidence type="ECO:0000256" key="17">
    <source>
        <dbReference type="PIRSR" id="PIRSR000127-2"/>
    </source>
</evidence>
<comment type="cofactor">
    <cofactor evidence="1 17">
        <name>FAD</name>
        <dbReference type="ChEBI" id="CHEBI:57692"/>
    </cofactor>
</comment>
<evidence type="ECO:0000256" key="9">
    <source>
        <dbReference type="ARBA" id="ARBA00023002"/>
    </source>
</evidence>
<keyword evidence="6 18" id="KW-0479">Metal-binding</keyword>
<keyword evidence="13" id="KW-0073">Auxin biosynthesis</keyword>
<dbReference type="PROSITE" id="PS00197">
    <property type="entry name" value="2FE2S_FER_1"/>
    <property type="match status" value="1"/>
</dbReference>
<dbReference type="GO" id="GO:0051537">
    <property type="term" value="F:2 iron, 2 sulfur cluster binding"/>
    <property type="evidence" value="ECO:0007669"/>
    <property type="project" value="UniProtKB-KW"/>
</dbReference>
<dbReference type="GO" id="GO:0004031">
    <property type="term" value="F:aldehyde oxidase activity"/>
    <property type="evidence" value="ECO:0007669"/>
    <property type="project" value="UniProtKB-ARBA"/>
</dbReference>
<dbReference type="InterPro" id="IPR001041">
    <property type="entry name" value="2Fe-2S_ferredoxin-type"/>
</dbReference>
<dbReference type="SUPFAM" id="SSF55447">
    <property type="entry name" value="CO dehydrogenase flavoprotein C-terminal domain-like"/>
    <property type="match status" value="1"/>
</dbReference>
<feature type="binding site" evidence="17">
    <location>
        <position position="385"/>
    </location>
    <ligand>
        <name>FAD</name>
        <dbReference type="ChEBI" id="CHEBI:57692"/>
    </ligand>
</feature>
<dbReference type="FunFam" id="3.10.20.30:FF:000012">
    <property type="entry name" value="Xanthine dehydrogenase/oxidase"/>
    <property type="match status" value="1"/>
</dbReference>
<dbReference type="GO" id="GO:0005506">
    <property type="term" value="F:iron ion binding"/>
    <property type="evidence" value="ECO:0007669"/>
    <property type="project" value="InterPro"/>
</dbReference>
<evidence type="ECO:0000256" key="7">
    <source>
        <dbReference type="ARBA" id="ARBA00022827"/>
    </source>
</evidence>
<dbReference type="Gene3D" id="3.30.390.50">
    <property type="entry name" value="CO dehydrogenase flavoprotein, C-terminal domain"/>
    <property type="match status" value="1"/>
</dbReference>
<dbReference type="FunFam" id="3.30.365.10:FF:000001">
    <property type="entry name" value="Xanthine dehydrogenase oxidase"/>
    <property type="match status" value="1"/>
</dbReference>
<dbReference type="GO" id="GO:0009851">
    <property type="term" value="P:auxin biosynthetic process"/>
    <property type="evidence" value="ECO:0007669"/>
    <property type="project" value="UniProtKB-KW"/>
</dbReference>
<dbReference type="Gene3D" id="1.10.150.120">
    <property type="entry name" value="[2Fe-2S]-binding domain"/>
    <property type="match status" value="1"/>
</dbReference>
<dbReference type="InterPro" id="IPR036683">
    <property type="entry name" value="CO_DH_flav_C_dom_sf"/>
</dbReference>
<dbReference type="FunFam" id="1.10.150.120:FF:000006">
    <property type="entry name" value="Aldehyde oxidase"/>
    <property type="match status" value="1"/>
</dbReference>
<dbReference type="PANTHER" id="PTHR11908">
    <property type="entry name" value="XANTHINE DEHYDROGENASE"/>
    <property type="match status" value="1"/>
</dbReference>
<evidence type="ECO:0000256" key="5">
    <source>
        <dbReference type="ARBA" id="ARBA00022714"/>
    </source>
</evidence>
<evidence type="ECO:0000256" key="4">
    <source>
        <dbReference type="ARBA" id="ARBA00022630"/>
    </source>
</evidence>
<feature type="binding site" evidence="18">
    <location>
        <position position="174"/>
    </location>
    <ligand>
        <name>[2Fe-2S] cluster</name>
        <dbReference type="ChEBI" id="CHEBI:190135"/>
        <label>2</label>
    </ligand>
</feature>
<keyword evidence="9" id="KW-0560">Oxidoreductase</keyword>
<dbReference type="PROSITE" id="PS51085">
    <property type="entry name" value="2FE2S_FER_2"/>
    <property type="match status" value="1"/>
</dbReference>
<evidence type="ECO:0000256" key="12">
    <source>
        <dbReference type="ARBA" id="ARBA00023027"/>
    </source>
</evidence>
<dbReference type="GO" id="GO:0071949">
    <property type="term" value="F:FAD binding"/>
    <property type="evidence" value="ECO:0007669"/>
    <property type="project" value="InterPro"/>
</dbReference>
<keyword evidence="11 18" id="KW-0411">Iron-sulfur</keyword>
<dbReference type="EMBL" id="LR746264">
    <property type="protein sequence ID" value="CAA7388129.1"/>
    <property type="molecule type" value="Genomic_DNA"/>
</dbReference>
<dbReference type="InterPro" id="IPR012675">
    <property type="entry name" value="Beta-grasp_dom_sf"/>
</dbReference>
<evidence type="ECO:0000256" key="1">
    <source>
        <dbReference type="ARBA" id="ARBA00001974"/>
    </source>
</evidence>
<dbReference type="InterPro" id="IPR016169">
    <property type="entry name" value="FAD-bd_PCMH_sub2"/>
</dbReference>
<dbReference type="Pfam" id="PF00941">
    <property type="entry name" value="FAD_binding_5"/>
    <property type="match status" value="1"/>
</dbReference>
<gene>
    <name evidence="21" type="ORF">SI8410_01000431</name>
</gene>
<dbReference type="SUPFAM" id="SSF54292">
    <property type="entry name" value="2Fe-2S ferredoxin-like"/>
    <property type="match status" value="1"/>
</dbReference>
<dbReference type="OrthoDB" id="8300278at2759"/>
<evidence type="ECO:0000259" key="19">
    <source>
        <dbReference type="PROSITE" id="PS51085"/>
    </source>
</evidence>
<evidence type="ECO:0000256" key="11">
    <source>
        <dbReference type="ARBA" id="ARBA00023014"/>
    </source>
</evidence>
<dbReference type="Pfam" id="PF01315">
    <property type="entry name" value="Ald_Xan_dh_C"/>
    <property type="match status" value="1"/>
</dbReference>
<dbReference type="Pfam" id="PF03450">
    <property type="entry name" value="CO_deh_flav_C"/>
    <property type="match status" value="1"/>
</dbReference>
<feature type="binding site" evidence="18">
    <location>
        <position position="60"/>
    </location>
    <ligand>
        <name>[2Fe-2S] cluster</name>
        <dbReference type="ChEBI" id="CHEBI:190135"/>
        <label>1</label>
    </ligand>
</feature>
<comment type="similarity">
    <text evidence="2">Belongs to the xanthine dehydrogenase family.</text>
</comment>
<feature type="binding site" evidence="18">
    <location>
        <position position="172"/>
    </location>
    <ligand>
        <name>[2Fe-2S] cluster</name>
        <dbReference type="ChEBI" id="CHEBI:190135"/>
        <label>2</label>
    </ligand>
</feature>
<sequence>MEEHRRQREMKAQSLVFAINGERFELASVDPTTTLLEFLRTRTSYKGAKLGCGDGGCGACVVLLSKYDPVSGEIEDLSVSSCLTLLCSVHLCSVTTTEGLGSSKGSGGFHPIHRRIAGFHASQCGFCTPGVCMSIFSALVNADKAPRRPDPPPGFSKLTVAEAEKAVAGNLCRCTGYRPIVDVCKSFAGDVDLEDLGLNSFWRRGETTKAGAAAVDMLPSYSLGGGIGTFPDFLKAEIKASLLDSAPEIPQSAIASSFVGSWYAPKSLGELHSILRSEGPGNRLKLVAGNTAAGVYKEVDRYDRYVDLRLIPELNEIRGGDPAGFVEIGAAVSISRAAVALEREGGAVFCKLATHLRKVAAEFVRNTASIGGNLVMAQRGKFPSDVATIFLGAGASVSIQVGCQRSLLSLEEFFEMPPIDAGKLLLSVRLPSWAESAGGERKSKLVFETFRAAPRELGNAVAYVNAAFLARVAAGEASGGPVVESLRLAFGAYGGRHATRAKKVEEFLTGKPVNSGVMLEVIRLLREDISPEEGTDHASYRVSAAAGFLFKFLLQLEEEHGGGGSVRAVAGEKETLLLSTGFQNEHISFSNGEVSAVDRSGSQREKLLPSRQAMEGSRTEYHPVGQAVKKVGAEIQASGEAVYVDDIPSPIGCLHGAFVYGTRPLVPVKEVNLKNQMAAATEEPVAFISVMDIPSGGRNIGTGAVFGDDPLFGSSCADYAGQPLGLVVAETQRAANAIARKAEVVYEGEIAGTPPIMSVEEAVERNSLFDVPPFLQPTSVGDFDQAMEEADRKILSAQIVLGSQYYFYMETQTALAVPDEDDCMVVYSSSQCPEQSQKIIAQCLGLPQHNVRVITRRVGGGFGGKAVRSIPVATACALAAFKLRRPVRMYLDRKTDMVVAGGRHPMKVSYSVGFKETGKITALRTEILVDAGTTTDVSPIMPLNISGALKKYDWGALSMDFKICKTNRPTRSAMRGPGEVQGTFIAEAVVEHVADELAVDPEAVREVNMHTFDSLRRFHGPSAGDPPEFTLPAVFSRVVATAELRRRREEVRRFNGENRWRKRGISHVPILQPVSLRPTPAKVGVLGDGSVVVEVGGVELGQGLWTKVAQMAAYALGHLLDEGGGVDLLHRVRVVQADSLSLIQGGFTAGSTTSESSCEAVRIACNELVARLMPLKNRLLEQLGSSLTWDLLIGQAAMVSVNLSASTLFCPQGQAVRYINYGAAVSEVEVDLLTGATKILRSDLAYDGGRSLNPAVDLGQIEGAFVQGLGFFMSEEYVSNSEGLVTTEGTWDYKIPTVDTIPKQFNVELISSGHHQHRVLSSKASGEPPLLLSVSVHCATREAIREARKELAALGGPEPPPAVFQLDVPATMPVVKKLCGYDNVERHLEAALRR</sequence>
<evidence type="ECO:0000256" key="2">
    <source>
        <dbReference type="ARBA" id="ARBA00006849"/>
    </source>
</evidence>
<evidence type="ECO:0000256" key="13">
    <source>
        <dbReference type="ARBA" id="ARBA00023070"/>
    </source>
</evidence>
<evidence type="ECO:0000256" key="14">
    <source>
        <dbReference type="ARBA" id="ARBA00034078"/>
    </source>
</evidence>
<dbReference type="InterPro" id="IPR008274">
    <property type="entry name" value="AldOxase/xan_DH_MoCoBD1"/>
</dbReference>
<feature type="binding site" evidence="18">
    <location>
        <position position="1150"/>
    </location>
    <ligand>
        <name>Mo-molybdopterin</name>
        <dbReference type="ChEBI" id="CHEBI:71302"/>
    </ligand>
    <ligandPart>
        <name>Mo</name>
        <dbReference type="ChEBI" id="CHEBI:28685"/>
    </ligandPart>
</feature>
<dbReference type="InterPro" id="IPR036856">
    <property type="entry name" value="Ald_Oxase/Xan_DH_a/b_sf"/>
</dbReference>
<evidence type="ECO:0000256" key="8">
    <source>
        <dbReference type="ARBA" id="ARBA00022865"/>
    </source>
</evidence>
<feature type="binding site" evidence="17">
    <location>
        <position position="451"/>
    </location>
    <ligand>
        <name>FAD</name>
        <dbReference type="ChEBI" id="CHEBI:57692"/>
    </ligand>
</feature>
<name>A0A7I8JWG5_SPIIN</name>
<dbReference type="SUPFAM" id="SSF56176">
    <property type="entry name" value="FAD-binding/transporter-associated domain-like"/>
    <property type="match status" value="1"/>
</dbReference>
<dbReference type="InterPro" id="IPR036884">
    <property type="entry name" value="2Fe-2S-bd_dom_sf"/>
</dbReference>
<dbReference type="GO" id="GO:0009688">
    <property type="term" value="P:abscisic acid biosynthetic process"/>
    <property type="evidence" value="ECO:0007669"/>
    <property type="project" value="UniProtKB-KW"/>
</dbReference>
<keyword evidence="5 18" id="KW-0001">2Fe-2S</keyword>
<evidence type="ECO:0000256" key="3">
    <source>
        <dbReference type="ARBA" id="ARBA00022505"/>
    </source>
</evidence>
<feature type="domain" description="2Fe-2S ferredoxin-type" evidence="19">
    <location>
        <begin position="13"/>
        <end position="100"/>
    </location>
</feature>
<dbReference type="Pfam" id="PF00111">
    <property type="entry name" value="Fer2"/>
    <property type="match status" value="1"/>
</dbReference>
<dbReference type="InterPro" id="IPR037165">
    <property type="entry name" value="AldOxase/xan_DH_Mopterin-bd_sf"/>
</dbReference>
<dbReference type="InterPro" id="IPR000674">
    <property type="entry name" value="Ald_Oxase/Xan_DH_a/b"/>
</dbReference>
<feature type="binding site" evidence="18">
    <location>
        <position position="124"/>
    </location>
    <ligand>
        <name>[2Fe-2S] cluster</name>
        <dbReference type="ChEBI" id="CHEBI:190135"/>
        <label>2</label>
    </ligand>
</feature>
<keyword evidence="3 18" id="KW-0500">Molybdenum</keyword>
<dbReference type="Gene3D" id="3.30.465.10">
    <property type="match status" value="1"/>
</dbReference>
<dbReference type="Proteomes" id="UP000663760">
    <property type="component" value="Chromosome 1"/>
</dbReference>
<keyword evidence="7 17" id="KW-0274">FAD</keyword>
<keyword evidence="8" id="KW-0937">Abscisic acid biosynthesis</keyword>
<keyword evidence="12" id="KW-0520">NAD</keyword>
<evidence type="ECO:0000313" key="21">
    <source>
        <dbReference type="EMBL" id="CAA7388129.1"/>
    </source>
</evidence>
<dbReference type="Pfam" id="PF20256">
    <property type="entry name" value="MoCoBD_2"/>
    <property type="match status" value="1"/>
</dbReference>
<feature type="binding site" evidence="18">
    <location>
        <position position="831"/>
    </location>
    <ligand>
        <name>Mo-molybdopterin</name>
        <dbReference type="ChEBI" id="CHEBI:71302"/>
    </ligand>
    <ligandPart>
        <name>Mo</name>
        <dbReference type="ChEBI" id="CHEBI:28685"/>
    </ligandPart>
</feature>
<feature type="binding site" evidence="18">
    <location>
        <position position="127"/>
    </location>
    <ligand>
        <name>[2Fe-2S] cluster</name>
        <dbReference type="ChEBI" id="CHEBI:190135"/>
        <label>2</label>
    </ligand>
</feature>
<comment type="cofactor">
    <cofactor evidence="14">
        <name>[2Fe-2S] cluster</name>
        <dbReference type="ChEBI" id="CHEBI:190135"/>
    </cofactor>
</comment>
<evidence type="ECO:0000256" key="15">
    <source>
        <dbReference type="ARBA" id="ARBA00066063"/>
    </source>
</evidence>
<proteinExistence type="inferred from homology"/>
<comment type="subunit">
    <text evidence="15">Aldehyde oxidases (AO) are homodimers and heterodimers of AO subunits.</text>
</comment>
<comment type="cofactor">
    <cofactor evidence="18">
        <name>Mo-molybdopterin</name>
        <dbReference type="ChEBI" id="CHEBI:71302"/>
    </cofactor>
    <text evidence="18">Binds 1 Mo-molybdopterin (Mo-MPT) cofactor per subunit.</text>
</comment>
<feature type="binding site" evidence="17">
    <location>
        <begin position="369"/>
        <end position="373"/>
    </location>
    <ligand>
        <name>FAD</name>
        <dbReference type="ChEBI" id="CHEBI:57692"/>
    </ligand>
</feature>
<dbReference type="InterPro" id="IPR036010">
    <property type="entry name" value="2Fe-2S_ferredoxin-like_sf"/>
</dbReference>
<dbReference type="Gene3D" id="3.90.1170.50">
    <property type="entry name" value="Aldehyde oxidase/xanthine dehydrogenase, a/b hammerhead"/>
    <property type="match status" value="1"/>
</dbReference>
<dbReference type="InterPro" id="IPR005107">
    <property type="entry name" value="CO_DH_flav_C"/>
</dbReference>
<dbReference type="SUPFAM" id="SSF54665">
    <property type="entry name" value="CO dehydrogenase molybdoprotein N-domain-like"/>
    <property type="match status" value="1"/>
</dbReference>